<comment type="similarity">
    <text evidence="7">Belongs to the RNA polymerase beta' chain family.</text>
</comment>
<feature type="compositionally biased region" description="Basic and acidic residues" evidence="8">
    <location>
        <begin position="1921"/>
        <end position="1930"/>
    </location>
</feature>
<feature type="region of interest" description="Disordered" evidence="8">
    <location>
        <begin position="1878"/>
        <end position="1930"/>
    </location>
</feature>
<feature type="compositionally biased region" description="Basic and acidic residues" evidence="8">
    <location>
        <begin position="1313"/>
        <end position="1328"/>
    </location>
</feature>
<dbReference type="InterPro" id="IPR044893">
    <property type="entry name" value="RNA_pol_Rpb1_clamp_domain"/>
</dbReference>
<comment type="caution">
    <text evidence="10">The sequence shown here is derived from an EMBL/GenBank/DDBJ whole genome shotgun (WGS) entry which is preliminary data.</text>
</comment>
<dbReference type="SUPFAM" id="SSF64484">
    <property type="entry name" value="beta and beta-prime subunits of DNA dependent RNA-polymerase"/>
    <property type="match status" value="1"/>
</dbReference>
<reference evidence="10" key="1">
    <citation type="submission" date="2022-02" db="EMBL/GenBank/DDBJ databases">
        <authorList>
            <person name="Henning P.M."/>
            <person name="McCubbin A.G."/>
            <person name="Shore J.S."/>
        </authorList>
    </citation>
    <scope>NUCLEOTIDE SEQUENCE</scope>
    <source>
        <strain evidence="10">F60SS</strain>
        <tissue evidence="10">Leaves</tissue>
    </source>
</reference>
<evidence type="ECO:0000256" key="4">
    <source>
        <dbReference type="ARBA" id="ARBA00022833"/>
    </source>
</evidence>
<dbReference type="InterPro" id="IPR045867">
    <property type="entry name" value="DNA-dir_RpoC_beta_prime"/>
</dbReference>
<dbReference type="Pfam" id="PF04997">
    <property type="entry name" value="RNA_pol_Rpb1_1"/>
    <property type="match status" value="1"/>
</dbReference>
<dbReference type="Pfam" id="PF00623">
    <property type="entry name" value="RNA_pol_Rpb1_2"/>
    <property type="match status" value="1"/>
</dbReference>
<dbReference type="GO" id="GO:0003899">
    <property type="term" value="F:DNA-directed RNA polymerase activity"/>
    <property type="evidence" value="ECO:0007669"/>
    <property type="project" value="UniProtKB-EC"/>
</dbReference>
<keyword evidence="3 7" id="KW-0548">Nucleotidyltransferase</keyword>
<dbReference type="Pfam" id="PF11523">
    <property type="entry name" value="DUF3223"/>
    <property type="match status" value="1"/>
</dbReference>
<dbReference type="Gene3D" id="3.10.450.40">
    <property type="match status" value="1"/>
</dbReference>
<dbReference type="InterPro" id="IPR006592">
    <property type="entry name" value="RNA_pol_N"/>
</dbReference>
<feature type="region of interest" description="Disordered" evidence="8">
    <location>
        <begin position="1311"/>
        <end position="1747"/>
    </location>
</feature>
<dbReference type="InterPro" id="IPR007066">
    <property type="entry name" value="RNA_pol_Rpb1_3"/>
</dbReference>
<dbReference type="Gene3D" id="3.30.1490.180">
    <property type="entry name" value="RNA polymerase ii"/>
    <property type="match status" value="1"/>
</dbReference>
<evidence type="ECO:0000256" key="2">
    <source>
        <dbReference type="ARBA" id="ARBA00022679"/>
    </source>
</evidence>
<comment type="catalytic activity">
    <reaction evidence="6 7">
        <text>RNA(n) + a ribonucleoside 5'-triphosphate = RNA(n+1) + diphosphate</text>
        <dbReference type="Rhea" id="RHEA:21248"/>
        <dbReference type="Rhea" id="RHEA-COMP:14527"/>
        <dbReference type="Rhea" id="RHEA-COMP:17342"/>
        <dbReference type="ChEBI" id="CHEBI:33019"/>
        <dbReference type="ChEBI" id="CHEBI:61557"/>
        <dbReference type="ChEBI" id="CHEBI:140395"/>
        <dbReference type="EC" id="2.7.7.6"/>
    </reaction>
</comment>
<comment type="function">
    <text evidence="7">DNA-dependent RNA polymerase catalyzes the transcription of DNA into RNA using the four ribonucleoside triphosphates as substrates.</text>
</comment>
<dbReference type="PANTHER" id="PTHR19376">
    <property type="entry name" value="DNA-DIRECTED RNA POLYMERASE"/>
    <property type="match status" value="1"/>
</dbReference>
<dbReference type="Gene3D" id="2.40.40.20">
    <property type="match status" value="1"/>
</dbReference>
<dbReference type="SMART" id="SM00663">
    <property type="entry name" value="RPOLA_N"/>
    <property type="match status" value="1"/>
</dbReference>
<keyword evidence="5 7" id="KW-0804">Transcription</keyword>
<keyword evidence="1 7" id="KW-0240">DNA-directed RNA polymerase</keyword>
<dbReference type="InterPro" id="IPR000722">
    <property type="entry name" value="RNA_pol_asu"/>
</dbReference>
<accession>A0A9Q0JML5</accession>
<proteinExistence type="inferred from homology"/>
<evidence type="ECO:0000256" key="3">
    <source>
        <dbReference type="ARBA" id="ARBA00022695"/>
    </source>
</evidence>
<protein>
    <recommendedName>
        <fullName evidence="7">DNA-directed RNA polymerase subunit</fullName>
        <ecNumber evidence="7">2.7.7.6</ecNumber>
    </recommendedName>
</protein>
<evidence type="ECO:0000256" key="8">
    <source>
        <dbReference type="SAM" id="MobiDB-lite"/>
    </source>
</evidence>
<evidence type="ECO:0000313" key="11">
    <source>
        <dbReference type="Proteomes" id="UP001141552"/>
    </source>
</evidence>
<dbReference type="GO" id="GO:0003677">
    <property type="term" value="F:DNA binding"/>
    <property type="evidence" value="ECO:0007669"/>
    <property type="project" value="InterPro"/>
</dbReference>
<dbReference type="Pfam" id="PF04983">
    <property type="entry name" value="RNA_pol_Rpb1_3"/>
    <property type="match status" value="1"/>
</dbReference>
<reference evidence="10" key="2">
    <citation type="journal article" date="2023" name="Plants (Basel)">
        <title>Annotation of the Turnera subulata (Passifloraceae) Draft Genome Reveals the S-Locus Evolved after the Divergence of Turneroideae from Passifloroideae in a Stepwise Manner.</title>
        <authorList>
            <person name="Henning P.M."/>
            <person name="Roalson E.H."/>
            <person name="Mir W."/>
            <person name="McCubbin A.G."/>
            <person name="Shore J.S."/>
        </authorList>
    </citation>
    <scope>NUCLEOTIDE SEQUENCE</scope>
    <source>
        <strain evidence="10">F60SS</strain>
    </source>
</reference>
<dbReference type="GO" id="GO:0006351">
    <property type="term" value="P:DNA-templated transcription"/>
    <property type="evidence" value="ECO:0007669"/>
    <property type="project" value="InterPro"/>
</dbReference>
<dbReference type="GO" id="GO:0000428">
    <property type="term" value="C:DNA-directed RNA polymerase complex"/>
    <property type="evidence" value="ECO:0007669"/>
    <property type="project" value="UniProtKB-KW"/>
</dbReference>
<feature type="compositionally biased region" description="Polar residues" evidence="8">
    <location>
        <begin position="1553"/>
        <end position="1566"/>
    </location>
</feature>
<name>A0A9Q0JML5_9ROSI</name>
<dbReference type="Gene3D" id="1.10.274.100">
    <property type="entry name" value="RNA polymerase Rpb1, domain 3"/>
    <property type="match status" value="1"/>
</dbReference>
<feature type="compositionally biased region" description="Polar residues" evidence="8">
    <location>
        <begin position="1878"/>
        <end position="1914"/>
    </location>
</feature>
<dbReference type="PANTHER" id="PTHR19376:SF51">
    <property type="entry name" value="DNA-DIRECTED RNA POLYMERASE V SUBUNIT 1"/>
    <property type="match status" value="1"/>
</dbReference>
<dbReference type="InterPro" id="IPR007081">
    <property type="entry name" value="RNA_pol_Rpb1_5"/>
</dbReference>
<dbReference type="InterPro" id="IPR042102">
    <property type="entry name" value="RNA_pol_Rpb1_3_sf"/>
</dbReference>
<dbReference type="EMBL" id="JAKUCV010001227">
    <property type="protein sequence ID" value="KAJ4847214.1"/>
    <property type="molecule type" value="Genomic_DNA"/>
</dbReference>
<evidence type="ECO:0000259" key="9">
    <source>
        <dbReference type="SMART" id="SM00663"/>
    </source>
</evidence>
<dbReference type="Gene3D" id="4.10.860.120">
    <property type="entry name" value="RNA polymerase II, clamp domain"/>
    <property type="match status" value="1"/>
</dbReference>
<dbReference type="InterPro" id="IPR007080">
    <property type="entry name" value="RNA_pol_Rpb1_1"/>
</dbReference>
<evidence type="ECO:0000256" key="5">
    <source>
        <dbReference type="ARBA" id="ARBA00023163"/>
    </source>
</evidence>
<feature type="domain" description="RNA polymerase N-terminal" evidence="9">
    <location>
        <begin position="206"/>
        <end position="505"/>
    </location>
</feature>
<gene>
    <name evidence="10" type="ORF">Tsubulata_008459</name>
</gene>
<keyword evidence="2 7" id="KW-0808">Transferase</keyword>
<organism evidence="10 11">
    <name type="scientific">Turnera subulata</name>
    <dbReference type="NCBI Taxonomy" id="218843"/>
    <lineage>
        <taxon>Eukaryota</taxon>
        <taxon>Viridiplantae</taxon>
        <taxon>Streptophyta</taxon>
        <taxon>Embryophyta</taxon>
        <taxon>Tracheophyta</taxon>
        <taxon>Spermatophyta</taxon>
        <taxon>Magnoliopsida</taxon>
        <taxon>eudicotyledons</taxon>
        <taxon>Gunneridae</taxon>
        <taxon>Pentapetalae</taxon>
        <taxon>rosids</taxon>
        <taxon>fabids</taxon>
        <taxon>Malpighiales</taxon>
        <taxon>Passifloraceae</taxon>
        <taxon>Turnera</taxon>
    </lineage>
</organism>
<evidence type="ECO:0000256" key="6">
    <source>
        <dbReference type="ARBA" id="ARBA00048552"/>
    </source>
</evidence>
<feature type="compositionally biased region" description="Polar residues" evidence="8">
    <location>
        <begin position="1340"/>
        <end position="1358"/>
    </location>
</feature>
<keyword evidence="4" id="KW-0862">Zinc</keyword>
<evidence type="ECO:0000256" key="7">
    <source>
        <dbReference type="RuleBase" id="RU004279"/>
    </source>
</evidence>
<feature type="compositionally biased region" description="Polar residues" evidence="8">
    <location>
        <begin position="1626"/>
        <end position="1647"/>
    </location>
</feature>
<sequence length="1930" mass="213188">MEDTSQSNISEGEIVGIAFGLASHKEICTASVSDCSISHSSQLSNPFLGLPLEFGKCESCGTSELGKCEGHFGYIELPIPIYHPSHVTELKRMLTLLCLKCLKLKKTKIQQTSNGVAQRLLSCCEECSQVSVQNIKKTDGASFLQLKLPSKSRLRDGAWNFLESYGFRYGDSHTRALLPFEVLQILKRIPRDSRKKLTEKGYFPQEGFILQYIPVPPNCLSVPDISDGVSIMSSDPSLSMLKKVLRQVDIIKSSRSGAPNFESHEVEANDLQVAVDRYLLARGTTKAAHDVEPRYGVNKQVIESSKNAWLEKMKTLFIRKGCGFASRSVITGDSYKQVNEIGIPFEIAQRITFEERVTDHNKEYLQKLVDNKLCLAYRDGYSTYSLREGSKGHTLLRPGQVVHRRIMDGDIVFINRPPTTHKHSLQALSVYIHDDHTVKINPLICGPLSADFDGDCIHLFYPQSLAAKAEVLELFSVEKQLLSSHSGYLNLQLTRDSLLSLKLMFKEYFLDRPAAQQLAMFASPSLPQPAVLKSTDFCPRWTAVQVMQTALPSRFNCSGDTFLITKSEMLRIEGHRDFNEVLISIFFEKGSGAVLKFFNSLQPLLMEHLFSEGFSVSLEDFVIPSAARKNIREKINGASPLLRNLRSTYNELVELQLEEDIWHVKQQLKNFILSSPSLGYLIDSKGDSAVTKVVQQIGFLGLQISDRGKFYSKTLVDDVALHFQQNYPDVASYPSAEYGLIHSSFFHGLDPYEAMVHSISSREIIVRSSRGLSEPGTLFKNLMAILRDVVICYDGTVRNVCSNSVIQFDYGVNMGSKSQSLFPAGEPVGVLAATAMSNPAYKAVLDSTPSSNSSWELMKEILLCKINFKNDQADRRVILYLNNCGCGRKYCQEKAAYLVKNHLEKVSLKDVAVCFTIEYKSDQSVMESFGIDAGLVGHVHLEKMKLQELNTDIEMILQKCQETISSYGKKKKSNHIFRRTIFSVSGCCCFQQPCTDELPGMPCLMFFYQDTAETPFEKTIDILANMIYPVLLETVIKGDNRISSANIIWASPETTAWVRNPSRNLKGEWALDVGLDKSFVKRTGDAWRIVLDSCLPVLDLIDTTRSIPYAIKQVQQLLGVSSAFDQAVQRLSTSVAMVAKGVLKEHLILLANSMTCAGNLVGFNTSGYKALSRALNIQVPFTEATLFTPRKCFEKAAEKCHVDALSSVVASCAWGKNVAVGTGSRFDLLWNAKQANLNQAGSIDVYNFLGILSSTKDGGEPTSGCLGEEVDALILENEPDEWTLSPEHNSGPDKPTFEYEAEFQHFFGNQHADNWEKGSNDKSSRDGNWDACNGWDTKSAWKTNAKNNSGAEPNSLSGWGSKEAKKDDVLKPTTWGESARSKQENVSLPDNEPGKDGDWGSSGGWAQDRAMSAWGESARSKQENVSLPDNEPGKDGDWGSSGGWAQDRAMSGWVSSSSQKAPTEHHSWNSSSQDTALKCGFQNASSSWGMKSMDADPNSLSGWGSKEAKKDDVLKPTAWGESARSKQENVSLPDNEPGKDGDWVSSGAWAQDHSMSGWVSSSSQKAPTDHHSWSSSAQDAALKCGFQNASSSWGMKSMDADHGSSGDNQSLDQVSVGWDDKVGGNKCTSGWASSSNERVIDVHQNQEVQHEESPETNGSWWKSKSPEASHGWGSKESIKGTSSPSWGELSAGDGSGGEKQKQWGQQTGGWRKSRSEMSRGYGSNSGDWKMKSRPPKPAGSRDDSRSYRMIGKRVDIFTPEEQDILSSVETLMASTKRILHNSGYNDGDPLSADDQSYILDNVLNHHPDKASKMGDGIDHLTVSKHSTFQDTRCFFVVSPDGLREDFSYTKCVKNFIKEKYPDLAEEFIGKYFAKSHFGGNQQGNPQTSPASEGNPHQTAAASEGNPVTVQTPFSEDTGGEGNREERDGSQ</sequence>
<keyword evidence="11" id="KW-1185">Reference proteome</keyword>
<evidence type="ECO:0000256" key="1">
    <source>
        <dbReference type="ARBA" id="ARBA00022478"/>
    </source>
</evidence>
<dbReference type="Proteomes" id="UP001141552">
    <property type="component" value="Unassembled WGS sequence"/>
</dbReference>
<evidence type="ECO:0000313" key="10">
    <source>
        <dbReference type="EMBL" id="KAJ4847214.1"/>
    </source>
</evidence>
<dbReference type="Pfam" id="PF04998">
    <property type="entry name" value="RNA_pol_Rpb1_5"/>
    <property type="match status" value="1"/>
</dbReference>
<dbReference type="EC" id="2.7.7.6" evidence="7"/>
<dbReference type="OrthoDB" id="1926397at2759"/>